<evidence type="ECO:0000313" key="2">
    <source>
        <dbReference type="Proteomes" id="UP000502006"/>
    </source>
</evidence>
<sequence>MPVSITVSDEIFQRLEKLAIGFDTPERVIERLLDGVNADSHKSTDARPTLTFLPDEATFKNELLARKIAQVVLHFQDGERDVLHWNASRFQPSSKLRANLWSGFLRNWKERGITAAELSVLPRGTNHPDDDTALRVAIAGEVHWTLEEVEEFYIDHELICSDDDHPYYYLVTFSEETPTELRKSAGLNSSFQTHLDLNFMPSADEYENA</sequence>
<dbReference type="Proteomes" id="UP000502006">
    <property type="component" value="Chromosome"/>
</dbReference>
<accession>A0AAE7AJL4</accession>
<organism evidence="1 2">
    <name type="scientific">Aeromonas media</name>
    <dbReference type="NCBI Taxonomy" id="651"/>
    <lineage>
        <taxon>Bacteria</taxon>
        <taxon>Pseudomonadati</taxon>
        <taxon>Pseudomonadota</taxon>
        <taxon>Gammaproteobacteria</taxon>
        <taxon>Aeromonadales</taxon>
        <taxon>Aeromonadaceae</taxon>
        <taxon>Aeromonas</taxon>
    </lineage>
</organism>
<name>A0AAE7AJL4_AERME</name>
<dbReference type="EMBL" id="CP038444">
    <property type="protein sequence ID" value="QJT32829.1"/>
    <property type="molecule type" value="Genomic_DNA"/>
</dbReference>
<evidence type="ECO:0000313" key="1">
    <source>
        <dbReference type="EMBL" id="QJT32829.1"/>
    </source>
</evidence>
<dbReference type="AlphaFoldDB" id="A0AAE7AJL4"/>
<gene>
    <name evidence="1" type="ORF">E4186_14015</name>
</gene>
<proteinExistence type="predicted"/>
<reference evidence="1 2" key="1">
    <citation type="submission" date="2019-03" db="EMBL/GenBank/DDBJ databases">
        <title>Novel transposon Tn6433 accelerates the dissemination of tet(E) in Aeromonas from aerobic biofilm under oxytetracycline stress.</title>
        <authorList>
            <person name="Shi Y."/>
            <person name="Tian Z."/>
            <person name="Zhang Y."/>
            <person name="Zhang H."/>
            <person name="Yang M."/>
        </authorList>
    </citation>
    <scope>NUCLEOTIDE SEQUENCE [LARGE SCALE GENOMIC DNA]</scope>
    <source>
        <strain evidence="1 2">T5-8</strain>
    </source>
</reference>
<protein>
    <submittedName>
        <fullName evidence="1">Uncharacterized protein</fullName>
    </submittedName>
</protein>